<evidence type="ECO:0000256" key="2">
    <source>
        <dbReference type="PIRSR" id="PIRSR640198-2"/>
    </source>
</evidence>
<dbReference type="EMBL" id="AJWJ01000003">
    <property type="protein sequence ID" value="KAF2078518.1"/>
    <property type="molecule type" value="Genomic_DNA"/>
</dbReference>
<feature type="binding site" evidence="2">
    <location>
        <position position="262"/>
    </location>
    <ligand>
        <name>ATP</name>
        <dbReference type="ChEBI" id="CHEBI:30616"/>
    </ligand>
</feature>
<keyword evidence="2" id="KW-0547">Nucleotide-binding</keyword>
<gene>
    <name evidence="4" type="ORF">CYY_000143</name>
</gene>
<protein>
    <recommendedName>
        <fullName evidence="3">Fido domain-containing protein</fullName>
    </recommendedName>
</protein>
<comment type="caution">
    <text evidence="4">The sequence shown here is derived from an EMBL/GenBank/DDBJ whole genome shotgun (WGS) entry which is preliminary data.</text>
</comment>
<keyword evidence="5" id="KW-1185">Reference proteome</keyword>
<dbReference type="SUPFAM" id="SSF140931">
    <property type="entry name" value="Fic-like"/>
    <property type="match status" value="1"/>
</dbReference>
<evidence type="ECO:0000259" key="3">
    <source>
        <dbReference type="PROSITE" id="PS51459"/>
    </source>
</evidence>
<dbReference type="Proteomes" id="UP000695562">
    <property type="component" value="Unassembled WGS sequence"/>
</dbReference>
<reference evidence="4" key="1">
    <citation type="submission" date="2020-01" db="EMBL/GenBank/DDBJ databases">
        <title>Development of genomics and gene disruption for Polysphondylium violaceum indicates a role for the polyketide synthase stlB in stalk morphogenesis.</title>
        <authorList>
            <person name="Narita B."/>
            <person name="Kawabe Y."/>
            <person name="Kin K."/>
            <person name="Saito T."/>
            <person name="Gibbs R."/>
            <person name="Kuspa A."/>
            <person name="Muzny D."/>
            <person name="Queller D."/>
            <person name="Richards S."/>
            <person name="Strassman J."/>
            <person name="Sucgang R."/>
            <person name="Worley K."/>
            <person name="Schaap P."/>
        </authorList>
    </citation>
    <scope>NUCLEOTIDE SEQUENCE</scope>
    <source>
        <strain evidence="4">QSvi11</strain>
    </source>
</reference>
<accession>A0A8J4Q232</accession>
<dbReference type="InterPro" id="IPR003812">
    <property type="entry name" value="Fido"/>
</dbReference>
<dbReference type="Gene3D" id="1.10.3290.10">
    <property type="entry name" value="Fido-like domain"/>
    <property type="match status" value="1"/>
</dbReference>
<dbReference type="PANTHER" id="PTHR13504:SF38">
    <property type="entry name" value="FIDO DOMAIN-CONTAINING PROTEIN"/>
    <property type="match status" value="1"/>
</dbReference>
<keyword evidence="2" id="KW-0067">ATP-binding</keyword>
<dbReference type="OrthoDB" id="2124009at2759"/>
<sequence length="292" mass="33402">MSSYTDFLCNTLKKMKFQHNVNWTRGEFDPDSYIQNILDVKLLDIKDENEHLLSTYIEGVWIGESPVDGINTVDVVEVLIADQPRLLTHLEGVLNNVGEAKKLATKLINIKNLVIQELFSKQSDKDFFLSEDLIKRAHLAIGSGIIEASGQYRTKNARPNNSPFRYLSHQSIERILQQLIAFVNENMKTILQKSDPVMRTKDAIFLGTLFFSEFLYIHPFSNGNGRVARILLSKILKPVSKVHFPLILRKREDYIDAIESRNDRYITPPNTLATYVLLCASRSASDLRTLLF</sequence>
<dbReference type="GO" id="GO:0005524">
    <property type="term" value="F:ATP binding"/>
    <property type="evidence" value="ECO:0007669"/>
    <property type="project" value="UniProtKB-KW"/>
</dbReference>
<name>A0A8J4Q232_9MYCE</name>
<dbReference type="PROSITE" id="PS51459">
    <property type="entry name" value="FIDO"/>
    <property type="match status" value="1"/>
</dbReference>
<organism evidence="4 5">
    <name type="scientific">Polysphondylium violaceum</name>
    <dbReference type="NCBI Taxonomy" id="133409"/>
    <lineage>
        <taxon>Eukaryota</taxon>
        <taxon>Amoebozoa</taxon>
        <taxon>Evosea</taxon>
        <taxon>Eumycetozoa</taxon>
        <taxon>Dictyostelia</taxon>
        <taxon>Dictyosteliales</taxon>
        <taxon>Dictyosteliaceae</taxon>
        <taxon>Polysphondylium</taxon>
    </lineage>
</organism>
<evidence type="ECO:0000256" key="1">
    <source>
        <dbReference type="PIRSR" id="PIRSR640198-1"/>
    </source>
</evidence>
<evidence type="ECO:0000313" key="4">
    <source>
        <dbReference type="EMBL" id="KAF2078518.1"/>
    </source>
</evidence>
<feature type="active site" evidence="1">
    <location>
        <position position="218"/>
    </location>
</feature>
<feature type="domain" description="Fido" evidence="3">
    <location>
        <begin position="129"/>
        <end position="278"/>
    </location>
</feature>
<dbReference type="PANTHER" id="PTHR13504">
    <property type="entry name" value="FIDO DOMAIN-CONTAINING PROTEIN DDB_G0283145"/>
    <property type="match status" value="1"/>
</dbReference>
<dbReference type="AlphaFoldDB" id="A0A8J4Q232"/>
<dbReference type="InterPro" id="IPR036597">
    <property type="entry name" value="Fido-like_dom_sf"/>
</dbReference>
<proteinExistence type="predicted"/>
<dbReference type="Pfam" id="PF02661">
    <property type="entry name" value="Fic"/>
    <property type="match status" value="1"/>
</dbReference>
<evidence type="ECO:0000313" key="5">
    <source>
        <dbReference type="Proteomes" id="UP000695562"/>
    </source>
</evidence>
<dbReference type="InterPro" id="IPR040198">
    <property type="entry name" value="Fido_containing"/>
</dbReference>